<evidence type="ECO:0000259" key="1">
    <source>
        <dbReference type="Pfam" id="PF02129"/>
    </source>
</evidence>
<evidence type="ECO:0000313" key="2">
    <source>
        <dbReference type="EMBL" id="EMD33942.1"/>
    </source>
</evidence>
<dbReference type="SUPFAM" id="SSF53474">
    <property type="entry name" value="alpha/beta-Hydrolases"/>
    <property type="match status" value="1"/>
</dbReference>
<dbReference type="InterPro" id="IPR000383">
    <property type="entry name" value="Xaa-Pro-like_dom"/>
</dbReference>
<dbReference type="InterPro" id="IPR029058">
    <property type="entry name" value="AB_hydrolase_fold"/>
</dbReference>
<dbReference type="OrthoDB" id="10260961at2759"/>
<name>M2R6R0_CERS8</name>
<reference evidence="2 3" key="1">
    <citation type="journal article" date="2012" name="Proc. Natl. Acad. Sci. U.S.A.">
        <title>Comparative genomics of Ceriporiopsis subvermispora and Phanerochaete chrysosporium provide insight into selective ligninolysis.</title>
        <authorList>
            <person name="Fernandez-Fueyo E."/>
            <person name="Ruiz-Duenas F.J."/>
            <person name="Ferreira P."/>
            <person name="Floudas D."/>
            <person name="Hibbett D.S."/>
            <person name="Canessa P."/>
            <person name="Larrondo L.F."/>
            <person name="James T.Y."/>
            <person name="Seelenfreund D."/>
            <person name="Lobos S."/>
            <person name="Polanco R."/>
            <person name="Tello M."/>
            <person name="Honda Y."/>
            <person name="Watanabe T."/>
            <person name="Watanabe T."/>
            <person name="Ryu J.S."/>
            <person name="Kubicek C.P."/>
            <person name="Schmoll M."/>
            <person name="Gaskell J."/>
            <person name="Hammel K.E."/>
            <person name="St John F.J."/>
            <person name="Vanden Wymelenberg A."/>
            <person name="Sabat G."/>
            <person name="Splinter BonDurant S."/>
            <person name="Syed K."/>
            <person name="Yadav J.S."/>
            <person name="Doddapaneni H."/>
            <person name="Subramanian V."/>
            <person name="Lavin J.L."/>
            <person name="Oguiza J.A."/>
            <person name="Perez G."/>
            <person name="Pisabarro A.G."/>
            <person name="Ramirez L."/>
            <person name="Santoyo F."/>
            <person name="Master E."/>
            <person name="Coutinho P.M."/>
            <person name="Henrissat B."/>
            <person name="Lombard V."/>
            <person name="Magnuson J.K."/>
            <person name="Kuees U."/>
            <person name="Hori C."/>
            <person name="Igarashi K."/>
            <person name="Samejima M."/>
            <person name="Held B.W."/>
            <person name="Barry K.W."/>
            <person name="LaButti K.M."/>
            <person name="Lapidus A."/>
            <person name="Lindquist E.A."/>
            <person name="Lucas S.M."/>
            <person name="Riley R."/>
            <person name="Salamov A.A."/>
            <person name="Hoffmeister D."/>
            <person name="Schwenk D."/>
            <person name="Hadar Y."/>
            <person name="Yarden O."/>
            <person name="de Vries R.P."/>
            <person name="Wiebenga A."/>
            <person name="Stenlid J."/>
            <person name="Eastwood D."/>
            <person name="Grigoriev I.V."/>
            <person name="Berka R.M."/>
            <person name="Blanchette R.A."/>
            <person name="Kersten P."/>
            <person name="Martinez A.T."/>
            <person name="Vicuna R."/>
            <person name="Cullen D."/>
        </authorList>
    </citation>
    <scope>NUCLEOTIDE SEQUENCE [LARGE SCALE GENOMIC DNA]</scope>
    <source>
        <strain evidence="2 3">B</strain>
    </source>
</reference>
<accession>M2R6R0</accession>
<protein>
    <recommendedName>
        <fullName evidence="1">Xaa-Pro dipeptidyl-peptidase-like domain-containing protein</fullName>
    </recommendedName>
</protein>
<proteinExistence type="predicted"/>
<dbReference type="Gene3D" id="3.40.50.1820">
    <property type="entry name" value="alpha/beta hydrolase"/>
    <property type="match status" value="1"/>
</dbReference>
<gene>
    <name evidence="2" type="ORF">CERSUDRAFT_55817</name>
</gene>
<dbReference type="Pfam" id="PF02129">
    <property type="entry name" value="Peptidase_S15"/>
    <property type="match status" value="1"/>
</dbReference>
<dbReference type="EMBL" id="KB445804">
    <property type="protein sequence ID" value="EMD33942.1"/>
    <property type="molecule type" value="Genomic_DNA"/>
</dbReference>
<dbReference type="Proteomes" id="UP000016930">
    <property type="component" value="Unassembled WGS sequence"/>
</dbReference>
<dbReference type="GO" id="GO:0016787">
    <property type="term" value="F:hydrolase activity"/>
    <property type="evidence" value="ECO:0007669"/>
    <property type="project" value="InterPro"/>
</dbReference>
<dbReference type="AlphaFoldDB" id="M2R6R0"/>
<dbReference type="PANTHER" id="PTHR42103:SF2">
    <property type="entry name" value="AB HYDROLASE-1 DOMAIN-CONTAINING PROTEIN"/>
    <property type="match status" value="1"/>
</dbReference>
<sequence length="248" mass="27565">MPSRQVNRSDTRDVVQLPCGTTLEYILSSPELATPSETPREAVASKLAICLHPWSWLGGRMEDPVLQLLSAPLEEKGYHVLRYNSRGVGKSTGWPSLTGSREVQDLRELIQWALDTIPTTTSVVIIGYSYGSLIASCIPVHPDVQTSHILLSYPIGPRHWLTAFHGRSYAAALRGLVRDPRSNVLIVYGDRDDFTSSDVYDTWMNGIVADAKGSEGHLEVTQIEGATHFWREEAPHSHLIALLSRWIP</sequence>
<evidence type="ECO:0000313" key="3">
    <source>
        <dbReference type="Proteomes" id="UP000016930"/>
    </source>
</evidence>
<feature type="domain" description="Xaa-Pro dipeptidyl-peptidase-like" evidence="1">
    <location>
        <begin position="73"/>
        <end position="138"/>
    </location>
</feature>
<keyword evidence="3" id="KW-1185">Reference proteome</keyword>
<dbReference type="HOGENOM" id="CLU_035149_1_0_1"/>
<organism evidence="2 3">
    <name type="scientific">Ceriporiopsis subvermispora (strain B)</name>
    <name type="common">White-rot fungus</name>
    <name type="synonym">Gelatoporia subvermispora</name>
    <dbReference type="NCBI Taxonomy" id="914234"/>
    <lineage>
        <taxon>Eukaryota</taxon>
        <taxon>Fungi</taxon>
        <taxon>Dikarya</taxon>
        <taxon>Basidiomycota</taxon>
        <taxon>Agaricomycotina</taxon>
        <taxon>Agaricomycetes</taxon>
        <taxon>Polyporales</taxon>
        <taxon>Gelatoporiaceae</taxon>
        <taxon>Gelatoporia</taxon>
    </lineage>
</organism>
<dbReference type="PANTHER" id="PTHR42103">
    <property type="entry name" value="ALPHA/BETA-HYDROLASES SUPERFAMILY PROTEIN"/>
    <property type="match status" value="1"/>
</dbReference>
<dbReference type="STRING" id="914234.M2R6R0"/>